<dbReference type="OrthoDB" id="2152029at2759"/>
<dbReference type="PROSITE" id="PS01174">
    <property type="entry name" value="LIPASE_GDXG_SER"/>
    <property type="match status" value="1"/>
</dbReference>
<dbReference type="InterPro" id="IPR029058">
    <property type="entry name" value="AB_hydrolase_fold"/>
</dbReference>
<dbReference type="AlphaFoldDB" id="A0A9P4QMS1"/>
<keyword evidence="7" id="KW-1185">Reference proteome</keyword>
<organism evidence="6 7">
    <name type="scientific">Polyplosphaeria fusca</name>
    <dbReference type="NCBI Taxonomy" id="682080"/>
    <lineage>
        <taxon>Eukaryota</taxon>
        <taxon>Fungi</taxon>
        <taxon>Dikarya</taxon>
        <taxon>Ascomycota</taxon>
        <taxon>Pezizomycotina</taxon>
        <taxon>Dothideomycetes</taxon>
        <taxon>Pleosporomycetidae</taxon>
        <taxon>Pleosporales</taxon>
        <taxon>Tetraplosphaeriaceae</taxon>
        <taxon>Polyplosphaeria</taxon>
    </lineage>
</organism>
<comment type="similarity">
    <text evidence="1">Belongs to the 'GDXG' lipolytic enzyme family.</text>
</comment>
<feature type="domain" description="Alpha/beta hydrolase fold-3" evidence="5">
    <location>
        <begin position="105"/>
        <end position="324"/>
    </location>
</feature>
<dbReference type="EMBL" id="ML996222">
    <property type="protein sequence ID" value="KAF2730248.1"/>
    <property type="molecule type" value="Genomic_DNA"/>
</dbReference>
<evidence type="ECO:0000256" key="4">
    <source>
        <dbReference type="SAM" id="MobiDB-lite"/>
    </source>
</evidence>
<dbReference type="InterPro" id="IPR050300">
    <property type="entry name" value="GDXG_lipolytic_enzyme"/>
</dbReference>
<evidence type="ECO:0000313" key="7">
    <source>
        <dbReference type="Proteomes" id="UP000799444"/>
    </source>
</evidence>
<evidence type="ECO:0000313" key="6">
    <source>
        <dbReference type="EMBL" id="KAF2730248.1"/>
    </source>
</evidence>
<dbReference type="PANTHER" id="PTHR48081:SF8">
    <property type="entry name" value="ALPHA_BETA HYDROLASE FOLD-3 DOMAIN-CONTAINING PROTEIN-RELATED"/>
    <property type="match status" value="1"/>
</dbReference>
<dbReference type="GO" id="GO:0016787">
    <property type="term" value="F:hydrolase activity"/>
    <property type="evidence" value="ECO:0007669"/>
    <property type="project" value="UniProtKB-KW"/>
</dbReference>
<evidence type="ECO:0000259" key="5">
    <source>
        <dbReference type="Pfam" id="PF07859"/>
    </source>
</evidence>
<reference evidence="6" key="1">
    <citation type="journal article" date="2020" name="Stud. Mycol.">
        <title>101 Dothideomycetes genomes: a test case for predicting lifestyles and emergence of pathogens.</title>
        <authorList>
            <person name="Haridas S."/>
            <person name="Albert R."/>
            <person name="Binder M."/>
            <person name="Bloem J."/>
            <person name="Labutti K."/>
            <person name="Salamov A."/>
            <person name="Andreopoulos B."/>
            <person name="Baker S."/>
            <person name="Barry K."/>
            <person name="Bills G."/>
            <person name="Bluhm B."/>
            <person name="Cannon C."/>
            <person name="Castanera R."/>
            <person name="Culley D."/>
            <person name="Daum C."/>
            <person name="Ezra D."/>
            <person name="Gonzalez J."/>
            <person name="Henrissat B."/>
            <person name="Kuo A."/>
            <person name="Liang C."/>
            <person name="Lipzen A."/>
            <person name="Lutzoni F."/>
            <person name="Magnuson J."/>
            <person name="Mondo S."/>
            <person name="Nolan M."/>
            <person name="Ohm R."/>
            <person name="Pangilinan J."/>
            <person name="Park H.-J."/>
            <person name="Ramirez L."/>
            <person name="Alfaro M."/>
            <person name="Sun H."/>
            <person name="Tritt A."/>
            <person name="Yoshinaga Y."/>
            <person name="Zwiers L.-H."/>
            <person name="Turgeon B."/>
            <person name="Goodwin S."/>
            <person name="Spatafora J."/>
            <person name="Crous P."/>
            <person name="Grigoriev I."/>
        </authorList>
    </citation>
    <scope>NUCLEOTIDE SEQUENCE</scope>
    <source>
        <strain evidence="6">CBS 125425</strain>
    </source>
</reference>
<name>A0A9P4QMS1_9PLEO</name>
<gene>
    <name evidence="6" type="ORF">EJ04DRAFT_515379</name>
</gene>
<dbReference type="Gene3D" id="3.40.50.1820">
    <property type="entry name" value="alpha/beta hydrolase"/>
    <property type="match status" value="1"/>
</dbReference>
<keyword evidence="2" id="KW-0378">Hydrolase</keyword>
<protein>
    <submittedName>
        <fullName evidence="6">Alpha/beta-hydrolase</fullName>
    </submittedName>
</protein>
<feature type="active site" evidence="3">
    <location>
        <position position="180"/>
    </location>
</feature>
<dbReference type="Proteomes" id="UP000799444">
    <property type="component" value="Unassembled WGS sequence"/>
</dbReference>
<feature type="region of interest" description="Disordered" evidence="4">
    <location>
        <begin position="1"/>
        <end position="24"/>
    </location>
</feature>
<dbReference type="PANTHER" id="PTHR48081">
    <property type="entry name" value="AB HYDROLASE SUPERFAMILY PROTEIN C4A8.06C"/>
    <property type="match status" value="1"/>
</dbReference>
<dbReference type="InterPro" id="IPR033140">
    <property type="entry name" value="Lipase_GDXG_put_SER_AS"/>
</dbReference>
<comment type="caution">
    <text evidence="6">The sequence shown here is derived from an EMBL/GenBank/DDBJ whole genome shotgun (WGS) entry which is preliminary data.</text>
</comment>
<evidence type="ECO:0000256" key="1">
    <source>
        <dbReference type="ARBA" id="ARBA00010515"/>
    </source>
</evidence>
<proteinExistence type="inferred from homology"/>
<dbReference type="Pfam" id="PF07859">
    <property type="entry name" value="Abhydrolase_3"/>
    <property type="match status" value="1"/>
</dbReference>
<dbReference type="SUPFAM" id="SSF53474">
    <property type="entry name" value="alpha/beta-Hydrolases"/>
    <property type="match status" value="1"/>
</dbReference>
<dbReference type="InterPro" id="IPR013094">
    <property type="entry name" value="AB_hydrolase_3"/>
</dbReference>
<evidence type="ECO:0000256" key="2">
    <source>
        <dbReference type="ARBA" id="ARBA00022801"/>
    </source>
</evidence>
<accession>A0A9P4QMS1</accession>
<sequence>MATATLDDLSTQMQAEPFSQKHSSITVNRRTDRGFYMRLVQFFTARLRNRLVHPKEEAPRGCPRLTPHKIIRRTCHVSERVVDDIYLYDVRPKRDKKRLTNKRIYYFCGGGWQSPPSSQHWQLAAKLARDVNTASTTIVSYPLAPNNPAPHSFPALLKLYRTLMRMAEENGDDVILAGDSSGGNIVLCLVLEALREDVARTDLSEVDIKRIPHPKAIMAICPSTDLTRSNPGIEKLKQFDPLLTPDFVKATAKAWKGDWDATDSRISPIFADISLLAKADIRVHGVTGGYDILSPDGITLREKLADTGVTGEWLHWEKQMHCFVLAWPYGMREGREGVGWIISVLKKE</sequence>
<evidence type="ECO:0000256" key="3">
    <source>
        <dbReference type="PROSITE-ProRule" id="PRU10038"/>
    </source>
</evidence>